<evidence type="ECO:0000313" key="2">
    <source>
        <dbReference type="Proteomes" id="UP000324222"/>
    </source>
</evidence>
<name>A0A5B7HL90_PORTR</name>
<protein>
    <submittedName>
        <fullName evidence="1">Uncharacterized protein</fullName>
    </submittedName>
</protein>
<dbReference type="EMBL" id="VSRR010030362">
    <property type="protein sequence ID" value="MPC70017.1"/>
    <property type="molecule type" value="Genomic_DNA"/>
</dbReference>
<sequence>MSRVSSQKVERKEVKLESLVNHNALATRIGVDQDARHLLPSRRAQPTPLRRVSSEIMSWLCLQGVIHTIVIC</sequence>
<gene>
    <name evidence="1" type="ORF">E2C01_064252</name>
</gene>
<accession>A0A5B7HL90</accession>
<evidence type="ECO:0000313" key="1">
    <source>
        <dbReference type="EMBL" id="MPC70017.1"/>
    </source>
</evidence>
<comment type="caution">
    <text evidence="1">The sequence shown here is derived from an EMBL/GenBank/DDBJ whole genome shotgun (WGS) entry which is preliminary data.</text>
</comment>
<proteinExistence type="predicted"/>
<organism evidence="1 2">
    <name type="scientific">Portunus trituberculatus</name>
    <name type="common">Swimming crab</name>
    <name type="synonym">Neptunus trituberculatus</name>
    <dbReference type="NCBI Taxonomy" id="210409"/>
    <lineage>
        <taxon>Eukaryota</taxon>
        <taxon>Metazoa</taxon>
        <taxon>Ecdysozoa</taxon>
        <taxon>Arthropoda</taxon>
        <taxon>Crustacea</taxon>
        <taxon>Multicrustacea</taxon>
        <taxon>Malacostraca</taxon>
        <taxon>Eumalacostraca</taxon>
        <taxon>Eucarida</taxon>
        <taxon>Decapoda</taxon>
        <taxon>Pleocyemata</taxon>
        <taxon>Brachyura</taxon>
        <taxon>Eubrachyura</taxon>
        <taxon>Portunoidea</taxon>
        <taxon>Portunidae</taxon>
        <taxon>Portuninae</taxon>
        <taxon>Portunus</taxon>
    </lineage>
</organism>
<keyword evidence="2" id="KW-1185">Reference proteome</keyword>
<dbReference type="AlphaFoldDB" id="A0A5B7HL90"/>
<dbReference type="Proteomes" id="UP000324222">
    <property type="component" value="Unassembled WGS sequence"/>
</dbReference>
<reference evidence="1 2" key="1">
    <citation type="submission" date="2019-05" db="EMBL/GenBank/DDBJ databases">
        <title>Another draft genome of Portunus trituberculatus and its Hox gene families provides insights of decapod evolution.</title>
        <authorList>
            <person name="Jeong J.-H."/>
            <person name="Song I."/>
            <person name="Kim S."/>
            <person name="Choi T."/>
            <person name="Kim D."/>
            <person name="Ryu S."/>
            <person name="Kim W."/>
        </authorList>
    </citation>
    <scope>NUCLEOTIDE SEQUENCE [LARGE SCALE GENOMIC DNA]</scope>
    <source>
        <tissue evidence="1">Muscle</tissue>
    </source>
</reference>